<evidence type="ECO:0000313" key="6">
    <source>
        <dbReference type="EMBL" id="MBE1515070.1"/>
    </source>
</evidence>
<dbReference type="EMBL" id="JADBEE010000001">
    <property type="protein sequence ID" value="MBE1515070.1"/>
    <property type="molecule type" value="Genomic_DNA"/>
</dbReference>
<dbReference type="Gene3D" id="3.40.50.620">
    <property type="entry name" value="HUPs"/>
    <property type="match status" value="1"/>
</dbReference>
<organism evidence="6 7">
    <name type="scientific">Nesterenkonia halotolerans</name>
    <dbReference type="NCBI Taxonomy" id="225325"/>
    <lineage>
        <taxon>Bacteria</taxon>
        <taxon>Bacillati</taxon>
        <taxon>Actinomycetota</taxon>
        <taxon>Actinomycetes</taxon>
        <taxon>Micrococcales</taxon>
        <taxon>Micrococcaceae</taxon>
        <taxon>Nesterenkonia</taxon>
    </lineage>
</organism>
<dbReference type="InterPro" id="IPR029035">
    <property type="entry name" value="DHS-like_NAD/FAD-binding_dom"/>
</dbReference>
<sequence>MSNVLVFFDELGETLTPAQKELIAQAAALGEVHIAVAAYDGDPTPVLAVNGVQEVYLPEVSLPAPEVAIVDLLETSVAESRAVVVLGSSTADATDALARLAVRLDTGLISGAASITADLVVTKSELAGSYTTTSRLVSAAAPAQPLVVTFKPNNIDPQRVDTLVTEGEQPEVNVLPVRPSVGGVEIEERTAMEVSARPALAEARIVVAGGRGTDGDFTPLEELADELGAGLGASRAATDAGWIEHAAQVGQTGVTVSPQLYISAGISGAVHQRAGMQTAGTIVAINKDEDAQVFEIADFGVVGDLHEVIPQMIEELRRRKG</sequence>
<dbReference type="Pfam" id="PF00766">
    <property type="entry name" value="ETF_alpha"/>
    <property type="match status" value="1"/>
</dbReference>
<evidence type="ECO:0000256" key="3">
    <source>
        <dbReference type="ARBA" id="ARBA00011355"/>
    </source>
</evidence>
<protein>
    <submittedName>
        <fullName evidence="6">Electron transfer flavoprotein alpha subunit</fullName>
    </submittedName>
</protein>
<evidence type="ECO:0000256" key="2">
    <source>
        <dbReference type="ARBA" id="ARBA00005817"/>
    </source>
</evidence>
<evidence type="ECO:0000259" key="5">
    <source>
        <dbReference type="SMART" id="SM00893"/>
    </source>
</evidence>
<dbReference type="InterPro" id="IPR014729">
    <property type="entry name" value="Rossmann-like_a/b/a_fold"/>
</dbReference>
<comment type="function">
    <text evidence="4">The electron transfer flavoprotein serves as a specific electron acceptor for other dehydrogenases. It transfers the electrons to the main respiratory chain via ETF-ubiquinone oxidoreductase (ETF dehydrogenase).</text>
</comment>
<comment type="cofactor">
    <cofactor evidence="1">
        <name>FAD</name>
        <dbReference type="ChEBI" id="CHEBI:57692"/>
    </cofactor>
</comment>
<dbReference type="Gene3D" id="3.40.50.1220">
    <property type="entry name" value="TPP-binding domain"/>
    <property type="match status" value="1"/>
</dbReference>
<dbReference type="InterPro" id="IPR014731">
    <property type="entry name" value="ETF_asu_C"/>
</dbReference>
<comment type="similarity">
    <text evidence="2">Belongs to the ETF alpha-subunit/FixB family.</text>
</comment>
<dbReference type="SMART" id="SM00893">
    <property type="entry name" value="ETF"/>
    <property type="match status" value="1"/>
</dbReference>
<comment type="caution">
    <text evidence="6">The sequence shown here is derived from an EMBL/GenBank/DDBJ whole genome shotgun (WGS) entry which is preliminary data.</text>
</comment>
<proteinExistence type="inferred from homology"/>
<dbReference type="SUPFAM" id="SSF52467">
    <property type="entry name" value="DHS-like NAD/FAD-binding domain"/>
    <property type="match status" value="1"/>
</dbReference>
<dbReference type="Pfam" id="PF01012">
    <property type="entry name" value="ETF"/>
    <property type="match status" value="1"/>
</dbReference>
<comment type="subunit">
    <text evidence="3">Heterodimer of an alpha and a beta subunit.</text>
</comment>
<reference evidence="6 7" key="1">
    <citation type="submission" date="2020-10" db="EMBL/GenBank/DDBJ databases">
        <title>Sequencing the genomes of 1000 actinobacteria strains.</title>
        <authorList>
            <person name="Klenk H.-P."/>
        </authorList>
    </citation>
    <scope>NUCLEOTIDE SEQUENCE [LARGE SCALE GENOMIC DNA]</scope>
    <source>
        <strain evidence="6 7">DSM 15474</strain>
    </source>
</reference>
<keyword evidence="7" id="KW-1185">Reference proteome</keyword>
<evidence type="ECO:0000256" key="4">
    <source>
        <dbReference type="ARBA" id="ARBA00025649"/>
    </source>
</evidence>
<gene>
    <name evidence="6" type="ORF">H4W26_001825</name>
</gene>
<accession>A0ABR9J7V5</accession>
<dbReference type="Proteomes" id="UP000636579">
    <property type="component" value="Unassembled WGS sequence"/>
</dbReference>
<dbReference type="SUPFAM" id="SSF52402">
    <property type="entry name" value="Adenine nucleotide alpha hydrolases-like"/>
    <property type="match status" value="1"/>
</dbReference>
<name>A0ABR9J7V5_9MICC</name>
<evidence type="ECO:0000313" key="7">
    <source>
        <dbReference type="Proteomes" id="UP000636579"/>
    </source>
</evidence>
<dbReference type="PANTHER" id="PTHR43153">
    <property type="entry name" value="ELECTRON TRANSFER FLAVOPROTEIN ALPHA"/>
    <property type="match status" value="1"/>
</dbReference>
<dbReference type="InterPro" id="IPR001308">
    <property type="entry name" value="ETF_a/FixB"/>
</dbReference>
<dbReference type="PANTHER" id="PTHR43153:SF1">
    <property type="entry name" value="ELECTRON TRANSFER FLAVOPROTEIN SUBUNIT ALPHA, MITOCHONDRIAL"/>
    <property type="match status" value="1"/>
</dbReference>
<dbReference type="PIRSF" id="PIRSF000089">
    <property type="entry name" value="Electra_flavoP_a"/>
    <property type="match status" value="1"/>
</dbReference>
<evidence type="ECO:0000256" key="1">
    <source>
        <dbReference type="ARBA" id="ARBA00001974"/>
    </source>
</evidence>
<dbReference type="InterPro" id="IPR014730">
    <property type="entry name" value="ETF_a/b_N"/>
</dbReference>
<feature type="domain" description="Electron transfer flavoprotein alpha/beta-subunit N-terminal" evidence="5">
    <location>
        <begin position="4"/>
        <end position="186"/>
    </location>
</feature>
<dbReference type="RefSeq" id="WP_192591739.1">
    <property type="nucleotide sequence ID" value="NZ_JADBEE010000001.1"/>
</dbReference>